<name>A0A6A7G5I6_9CRUS</name>
<keyword evidence="3" id="KW-0547">Nucleotide-binding</keyword>
<dbReference type="InterPro" id="IPR005522">
    <property type="entry name" value="IPK"/>
</dbReference>
<dbReference type="GO" id="GO:0032958">
    <property type="term" value="P:inositol phosphate biosynthetic process"/>
    <property type="evidence" value="ECO:0007669"/>
    <property type="project" value="InterPro"/>
</dbReference>
<feature type="region of interest" description="Disordered" evidence="9">
    <location>
        <begin position="56"/>
        <end position="81"/>
    </location>
</feature>
<evidence type="ECO:0000256" key="8">
    <source>
        <dbReference type="RuleBase" id="RU363090"/>
    </source>
</evidence>
<evidence type="ECO:0000256" key="5">
    <source>
        <dbReference type="ARBA" id="ARBA00022840"/>
    </source>
</evidence>
<dbReference type="PANTHER" id="PTHR12400">
    <property type="entry name" value="INOSITOL POLYPHOSPHATE KINASE"/>
    <property type="match status" value="1"/>
</dbReference>
<dbReference type="GO" id="GO:0005737">
    <property type="term" value="C:cytoplasm"/>
    <property type="evidence" value="ECO:0007669"/>
    <property type="project" value="TreeGrafter"/>
</dbReference>
<reference evidence="10" key="1">
    <citation type="submission" date="2017-11" db="EMBL/GenBank/DDBJ databases">
        <title>The sensing device of the deep-sea amphipod.</title>
        <authorList>
            <person name="Kobayashi H."/>
            <person name="Nagahama T."/>
            <person name="Arai W."/>
            <person name="Sasagawa Y."/>
            <person name="Umeda M."/>
            <person name="Hayashi T."/>
            <person name="Nikaido I."/>
            <person name="Watanabe H."/>
            <person name="Oguri K."/>
            <person name="Kitazato H."/>
            <person name="Fujioka K."/>
            <person name="Kido Y."/>
            <person name="Takami H."/>
        </authorList>
    </citation>
    <scope>NUCLEOTIDE SEQUENCE</scope>
    <source>
        <tissue evidence="10">Whole body</tissue>
    </source>
</reference>
<dbReference type="GO" id="GO:0008440">
    <property type="term" value="F:inositol-1,4,5-trisphosphate 3-kinase activity"/>
    <property type="evidence" value="ECO:0007669"/>
    <property type="project" value="TreeGrafter"/>
</dbReference>
<evidence type="ECO:0000256" key="4">
    <source>
        <dbReference type="ARBA" id="ARBA00022777"/>
    </source>
</evidence>
<feature type="region of interest" description="Disordered" evidence="9">
    <location>
        <begin position="307"/>
        <end position="331"/>
    </location>
</feature>
<feature type="compositionally biased region" description="Basic and acidic residues" evidence="9">
    <location>
        <begin position="307"/>
        <end position="317"/>
    </location>
</feature>
<organism evidence="10">
    <name type="scientific">Hirondellea gigas</name>
    <dbReference type="NCBI Taxonomy" id="1518452"/>
    <lineage>
        <taxon>Eukaryota</taxon>
        <taxon>Metazoa</taxon>
        <taxon>Ecdysozoa</taxon>
        <taxon>Arthropoda</taxon>
        <taxon>Crustacea</taxon>
        <taxon>Multicrustacea</taxon>
        <taxon>Malacostraca</taxon>
        <taxon>Eumalacostraca</taxon>
        <taxon>Peracarida</taxon>
        <taxon>Amphipoda</taxon>
        <taxon>Amphilochidea</taxon>
        <taxon>Lysianassida</taxon>
        <taxon>Lysianassidira</taxon>
        <taxon>Lysianassoidea</taxon>
        <taxon>Lysianassidae</taxon>
        <taxon>Hirondellea</taxon>
    </lineage>
</organism>
<evidence type="ECO:0000313" key="10">
    <source>
        <dbReference type="EMBL" id="LAC26150.1"/>
    </source>
</evidence>
<keyword evidence="5" id="KW-0067">ATP-binding</keyword>
<sequence length="487" mass="53376">MATTSEHPPSSPPAPTTATIEALAVFEHQVAGSHSSCNSQLMRGEVGKVLKPYKLTPNSPLPADPSAQSLLAPNKGTNTEDEFVSKHGAACTNERKFYELLSSRDDLAALRRLTPRYYGEATLWVTGALTPHIVLEDLTLGCRLPCVADVKMGAIKGYPGIQPHKLKGKEAKYSSLSMKGWCIAGMKQHSPAGGGKVLADFGPTEGRTLNLEQVQQYLRSFVMLDSSPRGKELLRKVTERIEDIWRWFKEQRMFWFRSSSILIVYNAEYFMQTEEFTQKSVSAEQITQNSSNKCCTEPLLEEKHNAFEESRERRHIQSSDISGNKTSKLQKIGGASSDTGICNGSLDTDSTNVLNSTLTNDEGFKCTAPQINNTLHATSSKTSEASTSTLNNDSLLTDSCNLHGNTTAKESSTNSSQASLYSRDLKCSSHNLTTGEVAKSSFSTSNLILNVKMIDFAHVMDALGEVDAGYMTGLENLLEFLRSCKLE</sequence>
<evidence type="ECO:0000256" key="7">
    <source>
        <dbReference type="ARBA" id="ARBA00036525"/>
    </source>
</evidence>
<proteinExistence type="evidence at transcript level"/>
<evidence type="ECO:0000256" key="1">
    <source>
        <dbReference type="ARBA" id="ARBA00007374"/>
    </source>
</evidence>
<dbReference type="EMBL" id="IACT01007029">
    <property type="protein sequence ID" value="LAC26150.1"/>
    <property type="molecule type" value="mRNA"/>
</dbReference>
<keyword evidence="2 8" id="KW-0808">Transferase</keyword>
<feature type="compositionally biased region" description="Polar residues" evidence="9">
    <location>
        <begin position="66"/>
        <end position="77"/>
    </location>
</feature>
<dbReference type="Gene3D" id="3.30.470.160">
    <property type="entry name" value="Inositol polyphosphate kinase"/>
    <property type="match status" value="1"/>
</dbReference>
<evidence type="ECO:0000256" key="3">
    <source>
        <dbReference type="ARBA" id="ARBA00022741"/>
    </source>
</evidence>
<dbReference type="GO" id="GO:0005634">
    <property type="term" value="C:nucleus"/>
    <property type="evidence" value="ECO:0007669"/>
    <property type="project" value="TreeGrafter"/>
</dbReference>
<dbReference type="SUPFAM" id="SSF56104">
    <property type="entry name" value="SAICAR synthase-like"/>
    <property type="match status" value="1"/>
</dbReference>
<comment type="catalytic activity">
    <reaction evidence="6">
        <text>1D-myo-inositol 1,4,5-trisphosphate + 2 ATP = 1D-myo-inositol 1,3,4,5,6-pentakisphosphate + 2 ADP + 2 H(+)</text>
        <dbReference type="Rhea" id="RHEA:32359"/>
        <dbReference type="ChEBI" id="CHEBI:15378"/>
        <dbReference type="ChEBI" id="CHEBI:30616"/>
        <dbReference type="ChEBI" id="CHEBI:57733"/>
        <dbReference type="ChEBI" id="CHEBI:203600"/>
        <dbReference type="ChEBI" id="CHEBI:456216"/>
        <dbReference type="EC" id="2.7.1.151"/>
    </reaction>
</comment>
<evidence type="ECO:0000256" key="6">
    <source>
        <dbReference type="ARBA" id="ARBA00036164"/>
    </source>
</evidence>
<keyword evidence="4 8" id="KW-0418">Kinase</keyword>
<accession>A0A6A7G5I6</accession>
<dbReference type="GO" id="GO:0051765">
    <property type="term" value="F:inositol tetrakisphosphate kinase activity"/>
    <property type="evidence" value="ECO:0007669"/>
    <property type="project" value="TreeGrafter"/>
</dbReference>
<protein>
    <recommendedName>
        <fullName evidence="8">Kinase</fullName>
        <ecNumber evidence="8">2.7.-.-</ecNumber>
    </recommendedName>
</protein>
<dbReference type="AlphaFoldDB" id="A0A6A7G5I6"/>
<dbReference type="InterPro" id="IPR038286">
    <property type="entry name" value="IPK_sf"/>
</dbReference>
<dbReference type="EC" id="2.7.-.-" evidence="8"/>
<evidence type="ECO:0000256" key="9">
    <source>
        <dbReference type="SAM" id="MobiDB-lite"/>
    </source>
</evidence>
<dbReference type="GO" id="GO:0005524">
    <property type="term" value="F:ATP binding"/>
    <property type="evidence" value="ECO:0007669"/>
    <property type="project" value="UniProtKB-KW"/>
</dbReference>
<evidence type="ECO:0000256" key="2">
    <source>
        <dbReference type="ARBA" id="ARBA00022679"/>
    </source>
</evidence>
<feature type="compositionally biased region" description="Polar residues" evidence="9">
    <location>
        <begin position="318"/>
        <end position="329"/>
    </location>
</feature>
<dbReference type="PANTHER" id="PTHR12400:SF51">
    <property type="entry name" value="INOSITOL POLYPHOSPHATE MULTIKINASE"/>
    <property type="match status" value="1"/>
</dbReference>
<comment type="similarity">
    <text evidence="1 8">Belongs to the inositol phosphokinase (IPK) family.</text>
</comment>
<comment type="catalytic activity">
    <reaction evidence="7">
        <text>1D-myo-inositol 1,3,4,6-tetrakisphosphate + ATP = 1D-myo-inositol 1,3,4,5,6-pentakisphosphate + ADP + H(+)</text>
        <dbReference type="Rhea" id="RHEA:12717"/>
        <dbReference type="ChEBI" id="CHEBI:15378"/>
        <dbReference type="ChEBI" id="CHEBI:30616"/>
        <dbReference type="ChEBI" id="CHEBI:57660"/>
        <dbReference type="ChEBI" id="CHEBI:57733"/>
        <dbReference type="ChEBI" id="CHEBI:456216"/>
        <dbReference type="EC" id="2.7.1.140"/>
    </reaction>
</comment>
<dbReference type="Pfam" id="PF03770">
    <property type="entry name" value="IPK"/>
    <property type="match status" value="1"/>
</dbReference>